<dbReference type="GO" id="GO:0030897">
    <property type="term" value="C:HOPS complex"/>
    <property type="evidence" value="ECO:0000318"/>
    <property type="project" value="GO_Central"/>
</dbReference>
<dbReference type="GO" id="GO:0005768">
    <property type="term" value="C:endosome"/>
    <property type="evidence" value="ECO:0000318"/>
    <property type="project" value="GO_Central"/>
</dbReference>
<name>A2DYZ4_TRIV3</name>
<dbReference type="GO" id="GO:0006904">
    <property type="term" value="P:vesicle docking involved in exocytosis"/>
    <property type="evidence" value="ECO:0000318"/>
    <property type="project" value="GO_Central"/>
</dbReference>
<protein>
    <recommendedName>
        <fullName evidence="5">RING-type domain-containing protein</fullName>
    </recommendedName>
</protein>
<dbReference type="GO" id="GO:0008270">
    <property type="term" value="F:zinc ion binding"/>
    <property type="evidence" value="ECO:0007669"/>
    <property type="project" value="UniProtKB-KW"/>
</dbReference>
<reference evidence="6" key="2">
    <citation type="journal article" date="2007" name="Science">
        <title>Draft genome sequence of the sexually transmitted pathogen Trichomonas vaginalis.</title>
        <authorList>
            <person name="Carlton J.M."/>
            <person name="Hirt R.P."/>
            <person name="Silva J.C."/>
            <person name="Delcher A.L."/>
            <person name="Schatz M."/>
            <person name="Zhao Q."/>
            <person name="Wortman J.R."/>
            <person name="Bidwell S.L."/>
            <person name="Alsmark U.C.M."/>
            <person name="Besteiro S."/>
            <person name="Sicheritz-Ponten T."/>
            <person name="Noel C.J."/>
            <person name="Dacks J.B."/>
            <person name="Foster P.G."/>
            <person name="Simillion C."/>
            <person name="Van de Peer Y."/>
            <person name="Miranda-Saavedra D."/>
            <person name="Barton G.J."/>
            <person name="Westrop G.D."/>
            <person name="Mueller S."/>
            <person name="Dessi D."/>
            <person name="Fiori P.L."/>
            <person name="Ren Q."/>
            <person name="Paulsen I."/>
            <person name="Zhang H."/>
            <person name="Bastida-Corcuera F.D."/>
            <person name="Simoes-Barbosa A."/>
            <person name="Brown M.T."/>
            <person name="Hayes R.D."/>
            <person name="Mukherjee M."/>
            <person name="Okumura C.Y."/>
            <person name="Schneider R."/>
            <person name="Smith A.J."/>
            <person name="Vanacova S."/>
            <person name="Villalvazo M."/>
            <person name="Haas B.J."/>
            <person name="Pertea M."/>
            <person name="Feldblyum T.V."/>
            <person name="Utterback T.R."/>
            <person name="Shu C.L."/>
            <person name="Osoegawa K."/>
            <person name="de Jong P.J."/>
            <person name="Hrdy I."/>
            <person name="Horvathova L."/>
            <person name="Zubacova Z."/>
            <person name="Dolezal P."/>
            <person name="Malik S.B."/>
            <person name="Logsdon J.M. Jr."/>
            <person name="Henze K."/>
            <person name="Gupta A."/>
            <person name="Wang C.C."/>
            <person name="Dunne R.L."/>
            <person name="Upcroft J.A."/>
            <person name="Upcroft P."/>
            <person name="White O."/>
            <person name="Salzberg S.L."/>
            <person name="Tang P."/>
            <person name="Chiu C.-H."/>
            <person name="Lee Y.-S."/>
            <person name="Embley T.M."/>
            <person name="Coombs G.H."/>
            <person name="Mottram J.C."/>
            <person name="Tachezy J."/>
            <person name="Fraser-Liggett C.M."/>
            <person name="Johnson P.J."/>
        </authorList>
    </citation>
    <scope>NUCLEOTIDE SEQUENCE [LARGE SCALE GENOMIC DNA]</scope>
    <source>
        <strain evidence="6">G3</strain>
    </source>
</reference>
<dbReference type="InterPro" id="IPR018957">
    <property type="entry name" value="Znf_C3HC4_RING-type"/>
</dbReference>
<dbReference type="EMBL" id="DS113271">
    <property type="protein sequence ID" value="EAY14405.1"/>
    <property type="molecule type" value="Genomic_DNA"/>
</dbReference>
<dbReference type="PROSITE" id="PS50089">
    <property type="entry name" value="ZF_RING_2"/>
    <property type="match status" value="1"/>
</dbReference>
<feature type="domain" description="RING-type" evidence="5">
    <location>
        <begin position="694"/>
        <end position="761"/>
    </location>
</feature>
<dbReference type="VEuPathDB" id="TrichDB:TVAG_255970"/>
<dbReference type="GO" id="GO:0007032">
    <property type="term" value="P:endosome organization"/>
    <property type="evidence" value="ECO:0000318"/>
    <property type="project" value="GO_Central"/>
</dbReference>
<evidence type="ECO:0000256" key="1">
    <source>
        <dbReference type="ARBA" id="ARBA00022723"/>
    </source>
</evidence>
<dbReference type="AlphaFoldDB" id="A2DYZ4"/>
<evidence type="ECO:0000256" key="3">
    <source>
        <dbReference type="ARBA" id="ARBA00022833"/>
    </source>
</evidence>
<sequence>MYHSGPSIANRRSILGNKNHGFKIIPLIEVNSEIVNFCYAYMRKDIYVMTQIQENSITKKRVYILTRTKVVNGEIRKVVKEIPVEILSLFVIPETDRFFAMDTRFYLYYITTDADLVKISTDASALNTWGIRPFIYNNSIYILLLDGKMTPHLHLYKFTNQNKELVCDMHMQVKPFLAFNNEISQLKNEEITAVVPVVIKDQLYIFATNRNVGMFAEYNIKTQMDIVIFRSFYQKPKIDGVTIFPFIDSNNKQLCILNQLGINIFNINDIIGGRTIPSPITIYDSVIMDAMGLEKFILLYRTNTFPFFMTDKHIVLFITKDMHGKYHNPAMVLFSIASCRLSAKIFLADMKITSFTPAPDLNSFIVTENYGAIKVDYTNEVDNTRSHTIDEMIHATKPNVFISAAEIVVKSLMESKFKDSTQKLNEIVHSKENVSEDQILLSYILMNELLMIDTGTKFKPSFNLPKVDKEMAKKYEKFLDYIKYLRAFSPAIENTVSQNNQTDNEASIMKTDVAKYAIEHPNEFFDKISKLPYQQKWEILPPIVAFFDNSLDNEKVFNLLKEALKEGLWEHAHLLMMTIINKGVNLEHYNEEFGKLFSNQHPLFKYFPILRMQLVKANMQKTLESLSSLSEKFIEKKQNLTNADNKGISRNEIHTQIDGFLNNVNSLKAHIDQCGKMMEQELLSPLSNIQTNYCSVCDKPLVDDGIVFECGHGFHEKCLIEKLKPLLSSQDLYDLNQYEYARSPENMALREDIILQDCPLCGEIALGYINIPIIDSKSPTNFPIL</sequence>
<reference evidence="6" key="1">
    <citation type="submission" date="2006-10" db="EMBL/GenBank/DDBJ databases">
        <authorList>
            <person name="Amadeo P."/>
            <person name="Zhao Q."/>
            <person name="Wortman J."/>
            <person name="Fraser-Liggett C."/>
            <person name="Carlton J."/>
        </authorList>
    </citation>
    <scope>NUCLEOTIDE SEQUENCE</scope>
    <source>
        <strain evidence="6">G3</strain>
    </source>
</reference>
<dbReference type="STRING" id="5722.A2DYZ4"/>
<keyword evidence="1" id="KW-0479">Metal-binding</keyword>
<evidence type="ECO:0000259" key="5">
    <source>
        <dbReference type="PROSITE" id="PS50089"/>
    </source>
</evidence>
<dbReference type="VEuPathDB" id="TrichDB:TVAGG3_0869100"/>
<keyword evidence="2 4" id="KW-0863">Zinc-finger</keyword>
<dbReference type="InParanoid" id="A2DYZ4"/>
<keyword evidence="7" id="KW-1185">Reference proteome</keyword>
<accession>A2DYZ4</accession>
<evidence type="ECO:0000256" key="4">
    <source>
        <dbReference type="PROSITE-ProRule" id="PRU00175"/>
    </source>
</evidence>
<gene>
    <name evidence="6" type="ORF">TVAG_255970</name>
</gene>
<dbReference type="InterPro" id="IPR013083">
    <property type="entry name" value="Znf_RING/FYVE/PHD"/>
</dbReference>
<dbReference type="OrthoDB" id="1845386at2759"/>
<evidence type="ECO:0000313" key="7">
    <source>
        <dbReference type="Proteomes" id="UP000001542"/>
    </source>
</evidence>
<evidence type="ECO:0000256" key="2">
    <source>
        <dbReference type="ARBA" id="ARBA00022771"/>
    </source>
</evidence>
<dbReference type="FunFam" id="3.30.40.10:FF:001464">
    <property type="entry name" value="Uncharacterized protein"/>
    <property type="match status" value="1"/>
</dbReference>
<dbReference type="KEGG" id="tva:4772393"/>
<dbReference type="SMART" id="SM00184">
    <property type="entry name" value="RING"/>
    <property type="match status" value="1"/>
</dbReference>
<proteinExistence type="predicted"/>
<dbReference type="Proteomes" id="UP000001542">
    <property type="component" value="Unassembled WGS sequence"/>
</dbReference>
<dbReference type="InterPro" id="IPR001841">
    <property type="entry name" value="Znf_RING"/>
</dbReference>
<keyword evidence="3" id="KW-0862">Zinc</keyword>
<dbReference type="GO" id="GO:0007033">
    <property type="term" value="P:vacuole organization"/>
    <property type="evidence" value="ECO:0000318"/>
    <property type="project" value="GO_Central"/>
</dbReference>
<dbReference type="GO" id="GO:0048284">
    <property type="term" value="P:organelle fusion"/>
    <property type="evidence" value="ECO:0000318"/>
    <property type="project" value="GO_Central"/>
</dbReference>
<organism evidence="6 7">
    <name type="scientific">Trichomonas vaginalis (strain ATCC PRA-98 / G3)</name>
    <dbReference type="NCBI Taxonomy" id="412133"/>
    <lineage>
        <taxon>Eukaryota</taxon>
        <taxon>Metamonada</taxon>
        <taxon>Parabasalia</taxon>
        <taxon>Trichomonadida</taxon>
        <taxon>Trichomonadidae</taxon>
        <taxon>Trichomonas</taxon>
    </lineage>
</organism>
<dbReference type="Gene3D" id="3.30.40.10">
    <property type="entry name" value="Zinc/RING finger domain, C3HC4 (zinc finger)"/>
    <property type="match status" value="1"/>
</dbReference>
<dbReference type="Pfam" id="PF00097">
    <property type="entry name" value="zf-C3HC4"/>
    <property type="match status" value="1"/>
</dbReference>
<dbReference type="RefSeq" id="XP_001326628.1">
    <property type="nucleotide sequence ID" value="XM_001326593.1"/>
</dbReference>
<dbReference type="GO" id="GO:0030674">
    <property type="term" value="F:protein-macromolecule adaptor activity"/>
    <property type="evidence" value="ECO:0000318"/>
    <property type="project" value="GO_Central"/>
</dbReference>
<evidence type="ECO:0000313" key="6">
    <source>
        <dbReference type="EMBL" id="EAY14405.1"/>
    </source>
</evidence>